<comment type="caution">
    <text evidence="1">The sequence shown here is derived from an EMBL/GenBank/DDBJ whole genome shotgun (WGS) entry which is preliminary data.</text>
</comment>
<reference evidence="1" key="1">
    <citation type="submission" date="2023-06" db="EMBL/GenBank/DDBJ databases">
        <title>Cytophagales bacterium Strain LB-30, isolated from soil.</title>
        <authorList>
            <person name="Liu B."/>
        </authorList>
    </citation>
    <scope>NUCLEOTIDE SEQUENCE</scope>
    <source>
        <strain evidence="1">LB-30</strain>
    </source>
</reference>
<dbReference type="RefSeq" id="WP_320004550.1">
    <property type="nucleotide sequence ID" value="NZ_JAUHJS010000005.1"/>
</dbReference>
<organism evidence="1 2">
    <name type="scientific">Shiella aurantiaca</name>
    <dbReference type="NCBI Taxonomy" id="3058365"/>
    <lineage>
        <taxon>Bacteria</taxon>
        <taxon>Pseudomonadati</taxon>
        <taxon>Bacteroidota</taxon>
        <taxon>Cytophagia</taxon>
        <taxon>Cytophagales</taxon>
        <taxon>Shiellaceae</taxon>
        <taxon>Shiella</taxon>
    </lineage>
</organism>
<name>A0ABT8F6D8_9BACT</name>
<proteinExistence type="predicted"/>
<dbReference type="Proteomes" id="UP001168552">
    <property type="component" value="Unassembled WGS sequence"/>
</dbReference>
<evidence type="ECO:0000313" key="2">
    <source>
        <dbReference type="Proteomes" id="UP001168552"/>
    </source>
</evidence>
<accession>A0ABT8F6D8</accession>
<protein>
    <submittedName>
        <fullName evidence="1">Uncharacterized protein</fullName>
    </submittedName>
</protein>
<evidence type="ECO:0000313" key="1">
    <source>
        <dbReference type="EMBL" id="MDN4166015.1"/>
    </source>
</evidence>
<keyword evidence="2" id="KW-1185">Reference proteome</keyword>
<sequence>MKKDITFHQVQEVALAVTRQLNELQQPEWHVRIINNNPFPIENVLITSKGYGQKEGVEQKTSTLRHLIEVVEAHSGAIVEPIDPSVFHLTNEYWVSYYIDKQIYDKKFLFVPDSIREDNLSLIETLDMEGVLHP</sequence>
<dbReference type="EMBL" id="JAUHJS010000005">
    <property type="protein sequence ID" value="MDN4166015.1"/>
    <property type="molecule type" value="Genomic_DNA"/>
</dbReference>
<gene>
    <name evidence="1" type="ORF">QWY31_10915</name>
</gene>